<protein>
    <submittedName>
        <fullName evidence="3">DUF5655 domain-containing protein</fullName>
    </submittedName>
</protein>
<dbReference type="EMBL" id="JBHTLK010000038">
    <property type="protein sequence ID" value="MFD1147530.1"/>
    <property type="molecule type" value="Genomic_DNA"/>
</dbReference>
<accession>A0ABW3QSD4</accession>
<name>A0ABW3QSD4_9PSEU</name>
<evidence type="ECO:0000256" key="1">
    <source>
        <dbReference type="SAM" id="MobiDB-lite"/>
    </source>
</evidence>
<evidence type="ECO:0000259" key="2">
    <source>
        <dbReference type="Pfam" id="PF18899"/>
    </source>
</evidence>
<keyword evidence="4" id="KW-1185">Reference proteome</keyword>
<gene>
    <name evidence="3" type="ORF">ACFQ3T_10380</name>
</gene>
<feature type="region of interest" description="Disordered" evidence="1">
    <location>
        <begin position="1"/>
        <end position="22"/>
    </location>
</feature>
<comment type="caution">
    <text evidence="3">The sequence shown here is derived from an EMBL/GenBank/DDBJ whole genome shotgun (WGS) entry which is preliminary data.</text>
</comment>
<dbReference type="RefSeq" id="WP_380722761.1">
    <property type="nucleotide sequence ID" value="NZ_JBHTLK010000038.1"/>
</dbReference>
<dbReference type="Proteomes" id="UP001597168">
    <property type="component" value="Unassembled WGS sequence"/>
</dbReference>
<sequence length="209" mass="23009">MTGVTTVVADEEAAPMSTPGKREIRGWKSMMDDAARRLEAATGRTVAEWNGLVREEDPRDEPALRRWLTAQGVGGYSQDLLVYERHGYPDFLLTDPAELIDNQYADRPDLRPVCDAVLEAACSVGDDVVVQARKTYISLVAPKRTFAVVKATTRRRVDVGLNLPGREPGGRLLSAKSLAHGTVRVALESPDQVDDEFTRLLAEAYRANT</sequence>
<feature type="domain" description="DUF5655" evidence="2">
    <location>
        <begin position="100"/>
        <end position="206"/>
    </location>
</feature>
<evidence type="ECO:0000313" key="3">
    <source>
        <dbReference type="EMBL" id="MFD1147530.1"/>
    </source>
</evidence>
<organism evidence="3 4">
    <name type="scientific">Saccharothrix hoggarensis</name>
    <dbReference type="NCBI Taxonomy" id="913853"/>
    <lineage>
        <taxon>Bacteria</taxon>
        <taxon>Bacillati</taxon>
        <taxon>Actinomycetota</taxon>
        <taxon>Actinomycetes</taxon>
        <taxon>Pseudonocardiales</taxon>
        <taxon>Pseudonocardiaceae</taxon>
        <taxon>Saccharothrix</taxon>
    </lineage>
</organism>
<dbReference type="InterPro" id="IPR043714">
    <property type="entry name" value="DUF5655"/>
</dbReference>
<reference evidence="4" key="1">
    <citation type="journal article" date="2019" name="Int. J. Syst. Evol. Microbiol.">
        <title>The Global Catalogue of Microorganisms (GCM) 10K type strain sequencing project: providing services to taxonomists for standard genome sequencing and annotation.</title>
        <authorList>
            <consortium name="The Broad Institute Genomics Platform"/>
            <consortium name="The Broad Institute Genome Sequencing Center for Infectious Disease"/>
            <person name="Wu L."/>
            <person name="Ma J."/>
        </authorList>
    </citation>
    <scope>NUCLEOTIDE SEQUENCE [LARGE SCALE GENOMIC DNA]</scope>
    <source>
        <strain evidence="4">CCUG 60214</strain>
    </source>
</reference>
<dbReference type="Pfam" id="PF18899">
    <property type="entry name" value="DUF5655"/>
    <property type="match status" value="1"/>
</dbReference>
<proteinExistence type="predicted"/>
<evidence type="ECO:0000313" key="4">
    <source>
        <dbReference type="Proteomes" id="UP001597168"/>
    </source>
</evidence>